<protein>
    <recommendedName>
        <fullName evidence="7">GAGA-binding transcriptional activator</fullName>
    </recommendedName>
</protein>
<evidence type="ECO:0000256" key="8">
    <source>
        <dbReference type="SAM" id="MobiDB-lite"/>
    </source>
</evidence>
<evidence type="ECO:0000313" key="10">
    <source>
        <dbReference type="Proteomes" id="UP000626092"/>
    </source>
</evidence>
<accession>A0A834FVM0</accession>
<feature type="region of interest" description="Disordered" evidence="8">
    <location>
        <begin position="115"/>
        <end position="208"/>
    </location>
</feature>
<dbReference type="GO" id="GO:0005634">
    <property type="term" value="C:nucleus"/>
    <property type="evidence" value="ECO:0007669"/>
    <property type="project" value="UniProtKB-SubCell"/>
</dbReference>
<dbReference type="GO" id="GO:0043565">
    <property type="term" value="F:sequence-specific DNA binding"/>
    <property type="evidence" value="ECO:0007669"/>
    <property type="project" value="TreeGrafter"/>
</dbReference>
<dbReference type="GO" id="GO:0003700">
    <property type="term" value="F:DNA-binding transcription factor activity"/>
    <property type="evidence" value="ECO:0007669"/>
    <property type="project" value="UniProtKB-UniRule"/>
</dbReference>
<dbReference type="Pfam" id="PF06217">
    <property type="entry name" value="GAGA_bind"/>
    <property type="match status" value="1"/>
</dbReference>
<evidence type="ECO:0000256" key="2">
    <source>
        <dbReference type="ARBA" id="ARBA00007911"/>
    </source>
</evidence>
<dbReference type="GO" id="GO:0009723">
    <property type="term" value="P:response to ethylene"/>
    <property type="evidence" value="ECO:0007669"/>
    <property type="project" value="TreeGrafter"/>
</dbReference>
<organism evidence="9 10">
    <name type="scientific">Rhododendron simsii</name>
    <name type="common">Sims's rhododendron</name>
    <dbReference type="NCBI Taxonomy" id="118357"/>
    <lineage>
        <taxon>Eukaryota</taxon>
        <taxon>Viridiplantae</taxon>
        <taxon>Streptophyta</taxon>
        <taxon>Embryophyta</taxon>
        <taxon>Tracheophyta</taxon>
        <taxon>Spermatophyta</taxon>
        <taxon>Magnoliopsida</taxon>
        <taxon>eudicotyledons</taxon>
        <taxon>Gunneridae</taxon>
        <taxon>Pentapetalae</taxon>
        <taxon>asterids</taxon>
        <taxon>Ericales</taxon>
        <taxon>Ericaceae</taxon>
        <taxon>Ericoideae</taxon>
        <taxon>Rhodoreae</taxon>
        <taxon>Rhododendron</taxon>
    </lineage>
</organism>
<sequence>MLSYGVLILDTTAVPANCGSQMDDSGHRENGRHKPPQGQWFMQHQPSMKQIMGIMAERDAAIQERNLAVSEKKTAMAERDMAILQRDSAISERNSAIMERDNAIATLQYRETTMTSGNMSPCPPGCQISRGVKHMHHPQQHNIHHQPHMSDSPYNSREMHASEPLPMSPVPSEPAKPRRTNKRTKEPKATTSNKKPSKSTKRVKREGEDLNKLVFDKSHDWNGEQEMGFSNKPDWKDKDLGLNQVAFDESMPVPVCSCTGVLRPCYKWGNGGWQSSCCTTTISVYPLPAVPNKKHARVGGRKMSGSAFNKLLSRLASEGHDLSHPIDLRDHWAKHGTNRYITIK</sequence>
<dbReference type="PANTHER" id="PTHR31421:SF2">
    <property type="entry name" value="PROTEIN BASIC PENTACYSTEINE6"/>
    <property type="match status" value="1"/>
</dbReference>
<gene>
    <name evidence="9" type="ORF">RHSIM_RhsimUnG0148400</name>
</gene>
<comment type="subcellular location">
    <subcellularLocation>
        <location evidence="1 7">Nucleus</location>
    </subcellularLocation>
</comment>
<feature type="region of interest" description="Disordered" evidence="8">
    <location>
        <begin position="17"/>
        <end position="38"/>
    </location>
</feature>
<comment type="similarity">
    <text evidence="2 7">Belongs to the BBR/BPC family.</text>
</comment>
<keyword evidence="6 7" id="KW-0539">Nucleus</keyword>
<proteinExistence type="inferred from homology"/>
<evidence type="ECO:0000256" key="4">
    <source>
        <dbReference type="ARBA" id="ARBA00023125"/>
    </source>
</evidence>
<dbReference type="OrthoDB" id="1883964at2759"/>
<reference evidence="9" key="1">
    <citation type="submission" date="2019-11" db="EMBL/GenBank/DDBJ databases">
        <authorList>
            <person name="Liu Y."/>
            <person name="Hou J."/>
            <person name="Li T.-Q."/>
            <person name="Guan C.-H."/>
            <person name="Wu X."/>
            <person name="Wu H.-Z."/>
            <person name="Ling F."/>
            <person name="Zhang R."/>
            <person name="Shi X.-G."/>
            <person name="Ren J.-P."/>
            <person name="Chen E.-F."/>
            <person name="Sun J.-M."/>
        </authorList>
    </citation>
    <scope>NUCLEOTIDE SEQUENCE</scope>
    <source>
        <strain evidence="9">Adult_tree_wgs_1</strain>
        <tissue evidence="9">Leaves</tissue>
    </source>
</reference>
<dbReference type="SMART" id="SM01226">
    <property type="entry name" value="GAGA_bind"/>
    <property type="match status" value="1"/>
</dbReference>
<evidence type="ECO:0000256" key="1">
    <source>
        <dbReference type="ARBA" id="ARBA00004123"/>
    </source>
</evidence>
<dbReference type="EMBL" id="WJXA01000319">
    <property type="protein sequence ID" value="KAF7113218.1"/>
    <property type="molecule type" value="Genomic_DNA"/>
</dbReference>
<keyword evidence="5 7" id="KW-0804">Transcription</keyword>
<keyword evidence="3 7" id="KW-0805">Transcription regulation</keyword>
<comment type="caution">
    <text evidence="9">The sequence shown here is derived from an EMBL/GenBank/DDBJ whole genome shotgun (WGS) entry which is preliminary data.</text>
</comment>
<keyword evidence="10" id="KW-1185">Reference proteome</keyword>
<dbReference type="InterPro" id="IPR010409">
    <property type="entry name" value="GAGA-bd_tscrpt_act"/>
</dbReference>
<name>A0A834FVM0_RHOSS</name>
<evidence type="ECO:0000256" key="5">
    <source>
        <dbReference type="ARBA" id="ARBA00023163"/>
    </source>
</evidence>
<dbReference type="PANTHER" id="PTHR31421">
    <property type="entry name" value="PROTEIN BASIC PENTACYSTEINE3"/>
    <property type="match status" value="1"/>
</dbReference>
<keyword evidence="4 7" id="KW-0238">DNA-binding</keyword>
<dbReference type="AlphaFoldDB" id="A0A834FVM0"/>
<evidence type="ECO:0000256" key="7">
    <source>
        <dbReference type="RuleBase" id="RU367160"/>
    </source>
</evidence>
<evidence type="ECO:0000256" key="3">
    <source>
        <dbReference type="ARBA" id="ARBA00023015"/>
    </source>
</evidence>
<evidence type="ECO:0000313" key="9">
    <source>
        <dbReference type="EMBL" id="KAF7113218.1"/>
    </source>
</evidence>
<feature type="compositionally biased region" description="Basic residues" evidence="8">
    <location>
        <begin position="195"/>
        <end position="204"/>
    </location>
</feature>
<dbReference type="Proteomes" id="UP000626092">
    <property type="component" value="Unassembled WGS sequence"/>
</dbReference>
<evidence type="ECO:0000256" key="6">
    <source>
        <dbReference type="ARBA" id="ARBA00023242"/>
    </source>
</evidence>
<comment type="function">
    <text evidence="7">Transcriptional regulator that specifically binds to GA-rich elements (GAGA-repeats) present in regulatory sequences of genes involved in developmental processes.</text>
</comment>
<feature type="compositionally biased region" description="Basic residues" evidence="8">
    <location>
        <begin position="131"/>
        <end position="147"/>
    </location>
</feature>